<dbReference type="PANTHER" id="PTHR34217">
    <property type="entry name" value="METAL-DEPENDENT CARBOXYPEPTIDASE"/>
    <property type="match status" value="1"/>
</dbReference>
<dbReference type="SUPFAM" id="SSF55486">
    <property type="entry name" value="Metalloproteases ('zincins'), catalytic domain"/>
    <property type="match status" value="1"/>
</dbReference>
<evidence type="ECO:0000256" key="2">
    <source>
        <dbReference type="PIRSR" id="PIRSR006615-1"/>
    </source>
</evidence>
<name>A0A8J3DK87_9BACT</name>
<comment type="similarity">
    <text evidence="1">Belongs to the peptidase M32 family.</text>
</comment>
<keyword evidence="1 2" id="KW-0479">Metal-binding</keyword>
<comment type="function">
    <text evidence="1">Broad specificity carboxypetidase that releases amino acids sequentially from the C-terminus, including neutral, aromatic, polar and basic residues.</text>
</comment>
<proteinExistence type="inferred from homology"/>
<reference evidence="4" key="2">
    <citation type="submission" date="2020-09" db="EMBL/GenBank/DDBJ databases">
        <authorList>
            <person name="Sun Q."/>
            <person name="Kim S."/>
        </authorList>
    </citation>
    <scope>NUCLEOTIDE SEQUENCE</scope>
    <source>
        <strain evidence="4">KCTC 12870</strain>
    </source>
</reference>
<comment type="cofactor">
    <cofactor evidence="2">
        <name>Zn(2+)</name>
        <dbReference type="ChEBI" id="CHEBI:29105"/>
    </cofactor>
    <text evidence="2">Binds 1 zinc ion per subunit.</text>
</comment>
<feature type="active site" description="Proton donor/acceptor" evidence="3">
    <location>
        <position position="259"/>
    </location>
</feature>
<dbReference type="Pfam" id="PF02074">
    <property type="entry name" value="Peptidase_M32"/>
    <property type="match status" value="1"/>
</dbReference>
<keyword evidence="1 4" id="KW-0121">Carboxypeptidase</keyword>
<dbReference type="GO" id="GO:0006508">
    <property type="term" value="P:proteolysis"/>
    <property type="evidence" value="ECO:0007669"/>
    <property type="project" value="UniProtKB-UniRule"/>
</dbReference>
<reference evidence="4" key="1">
    <citation type="journal article" date="2014" name="Int. J. Syst. Evol. Microbiol.">
        <title>Complete genome sequence of Corynebacterium casei LMG S-19264T (=DSM 44701T), isolated from a smear-ripened cheese.</title>
        <authorList>
            <consortium name="US DOE Joint Genome Institute (JGI-PGF)"/>
            <person name="Walter F."/>
            <person name="Albersmeier A."/>
            <person name="Kalinowski J."/>
            <person name="Ruckert C."/>
        </authorList>
    </citation>
    <scope>NUCLEOTIDE SEQUENCE</scope>
    <source>
        <strain evidence="4">KCTC 12870</strain>
    </source>
</reference>
<keyword evidence="1" id="KW-0378">Hydrolase</keyword>
<comment type="catalytic activity">
    <reaction evidence="1">
        <text>Release of a C-terminal amino acid with broad specificity, except for -Pro.</text>
        <dbReference type="EC" id="3.4.17.19"/>
    </reaction>
</comment>
<dbReference type="Gene3D" id="1.10.1370.30">
    <property type="match status" value="1"/>
</dbReference>
<dbReference type="AlphaFoldDB" id="A0A8J3DK87"/>
<organism evidence="4 5">
    <name type="scientific">Cerasicoccus arenae</name>
    <dbReference type="NCBI Taxonomy" id="424488"/>
    <lineage>
        <taxon>Bacteria</taxon>
        <taxon>Pseudomonadati</taxon>
        <taxon>Verrucomicrobiota</taxon>
        <taxon>Opitutia</taxon>
        <taxon>Puniceicoccales</taxon>
        <taxon>Cerasicoccaceae</taxon>
        <taxon>Cerasicoccus</taxon>
    </lineage>
</organism>
<keyword evidence="2" id="KW-0862">Zinc</keyword>
<comment type="caution">
    <text evidence="4">The sequence shown here is derived from an EMBL/GenBank/DDBJ whole genome shotgun (WGS) entry which is preliminary data.</text>
</comment>
<dbReference type="CDD" id="cd06460">
    <property type="entry name" value="M32_Taq"/>
    <property type="match status" value="1"/>
</dbReference>
<feature type="binding site" evidence="2">
    <location>
        <position position="262"/>
    </location>
    <ligand>
        <name>Zn(2+)</name>
        <dbReference type="ChEBI" id="CHEBI:29105"/>
        <note>catalytic</note>
    </ligand>
</feature>
<dbReference type="Proteomes" id="UP000642829">
    <property type="component" value="Unassembled WGS sequence"/>
</dbReference>
<keyword evidence="1" id="KW-0482">Metalloprotease</keyword>
<dbReference type="PROSITE" id="PS52034">
    <property type="entry name" value="PEPTIDASE_M32"/>
    <property type="match status" value="1"/>
</dbReference>
<dbReference type="EMBL" id="BMXG01000011">
    <property type="protein sequence ID" value="GHC03122.1"/>
    <property type="molecule type" value="Genomic_DNA"/>
</dbReference>
<evidence type="ECO:0000256" key="1">
    <source>
        <dbReference type="PIRNR" id="PIRNR006615"/>
    </source>
</evidence>
<evidence type="ECO:0000256" key="3">
    <source>
        <dbReference type="PIRSR" id="PIRSR006615-2"/>
    </source>
</evidence>
<feature type="binding site" evidence="2">
    <location>
        <position position="258"/>
    </location>
    <ligand>
        <name>Zn(2+)</name>
        <dbReference type="ChEBI" id="CHEBI:29105"/>
        <note>catalytic</note>
    </ligand>
</feature>
<dbReference type="EC" id="3.4.17.19" evidence="1"/>
<dbReference type="PRINTS" id="PR00998">
    <property type="entry name" value="CRBOXYPTASET"/>
</dbReference>
<gene>
    <name evidence="4" type="ORF">GCM10007047_19590</name>
</gene>
<keyword evidence="1" id="KW-0645">Protease</keyword>
<accession>A0A8J3DK87</accession>
<sequence>MDTFNRLTAALKRIGLLDSVSAVLGWDEQVNLPPSSASLRAQQNAAVAEVVHHAFTRPEIGEWITELESTELSADAACIVRESRREYDRAVKLPADFVRRKTEAASEGYHAWTEARKKSDFSAFSPMLQRQITLAHEEAGYLGCSENVYDYWIDRFDPGMSAGVFASLFDELRDPLRDLSEAVLTAPRKADISIFKGFPVDAQESFLREVLTRIGFDFNYGRLDVAVHPFCGGNGWDTRLTTRFAPDNPLDSLFSAIHEAGHGMYEQGLRIGNRKSFGLPLANSVGMGVHESQSRLWENQVARSEAFWAFYEPRYRDAFPTQLKGVSSADLRLAINAVQRQPIRVDADEVTYNLHVILRFQIERALFSGELDVAGVPAAWNELSKELLGLTPESFAMGCLQDVHWSEGFFGYFPSYSLGNVLAAQLWSAANTALPKLQDEIACGNFSSLLGWLQKNVHRHGKRFGTRELVRQATGEEISPAPLINYLRERYSVLYGV</sequence>
<evidence type="ECO:0000313" key="5">
    <source>
        <dbReference type="Proteomes" id="UP000642829"/>
    </source>
</evidence>
<dbReference type="GO" id="GO:0004181">
    <property type="term" value="F:metallocarboxypeptidase activity"/>
    <property type="evidence" value="ECO:0007669"/>
    <property type="project" value="UniProtKB-UniRule"/>
</dbReference>
<feature type="binding site" evidence="2">
    <location>
        <position position="291"/>
    </location>
    <ligand>
        <name>Zn(2+)</name>
        <dbReference type="ChEBI" id="CHEBI:29105"/>
        <note>catalytic</note>
    </ligand>
</feature>
<dbReference type="PANTHER" id="PTHR34217:SF1">
    <property type="entry name" value="CARBOXYPEPTIDASE 1"/>
    <property type="match status" value="1"/>
</dbReference>
<dbReference type="InterPro" id="IPR001333">
    <property type="entry name" value="Peptidase_M32_Taq"/>
</dbReference>
<dbReference type="RefSeq" id="WP_189514588.1">
    <property type="nucleotide sequence ID" value="NZ_BMXG01000011.1"/>
</dbReference>
<dbReference type="PIRSF" id="PIRSF006615">
    <property type="entry name" value="Zn_crbxpep_Taq"/>
    <property type="match status" value="1"/>
</dbReference>
<keyword evidence="5" id="KW-1185">Reference proteome</keyword>
<protein>
    <recommendedName>
        <fullName evidence="1">Metal-dependent carboxypeptidase</fullName>
        <ecNumber evidence="1">3.4.17.19</ecNumber>
    </recommendedName>
</protein>
<evidence type="ECO:0000313" key="4">
    <source>
        <dbReference type="EMBL" id="GHC03122.1"/>
    </source>
</evidence>
<dbReference type="GO" id="GO:0046872">
    <property type="term" value="F:metal ion binding"/>
    <property type="evidence" value="ECO:0007669"/>
    <property type="project" value="UniProtKB-KW"/>
</dbReference>